<dbReference type="Pfam" id="PF00281">
    <property type="entry name" value="Ribosomal_L5"/>
    <property type="match status" value="1"/>
</dbReference>
<dbReference type="InterPro" id="IPR002132">
    <property type="entry name" value="Ribosomal_uL5"/>
</dbReference>
<dbReference type="PROSITE" id="PS00358">
    <property type="entry name" value="RIBOSOMAL_L5"/>
    <property type="match status" value="1"/>
</dbReference>
<feature type="domain" description="Large ribosomal subunit protein uL5 N-terminal" evidence="4">
    <location>
        <begin position="21"/>
        <end position="77"/>
    </location>
</feature>
<comment type="similarity">
    <text evidence="1">Belongs to the universal ribosomal protein uL5 family.</text>
</comment>
<dbReference type="EMBL" id="UINC01001357">
    <property type="protein sequence ID" value="SUZ78524.1"/>
    <property type="molecule type" value="Genomic_DNA"/>
</dbReference>
<name>A0A381QI22_9ZZZZ</name>
<dbReference type="PANTHER" id="PTHR11994">
    <property type="entry name" value="60S RIBOSOMAL PROTEIN L11-RELATED"/>
    <property type="match status" value="1"/>
</dbReference>
<evidence type="ECO:0000256" key="1">
    <source>
        <dbReference type="ARBA" id="ARBA00008553"/>
    </source>
</evidence>
<gene>
    <name evidence="6" type="ORF">METZ01_LOCUS31378</name>
</gene>
<sequence>MLQTYNSEVVPQLQKKFNYKNTHQIPAIRKVTLNIGLGEAVQNPKVVEAASKQLALIAGQKPVITRAKKSIAGFKLREGMPIGCMVTLRNQQMWNFLDKLLHVAMPRIRDFRGISPKAFDGAGNYTIGIKEQLIFPEIEFDDVDHVRGMNISIVTSAPTDEESLAMLQDLGFPFRK</sequence>
<evidence type="ECO:0000256" key="2">
    <source>
        <dbReference type="ARBA" id="ARBA00022980"/>
    </source>
</evidence>
<accession>A0A381QI22</accession>
<evidence type="ECO:0008006" key="7">
    <source>
        <dbReference type="Google" id="ProtNLM"/>
    </source>
</evidence>
<dbReference type="GO" id="GO:1990904">
    <property type="term" value="C:ribonucleoprotein complex"/>
    <property type="evidence" value="ECO:0007669"/>
    <property type="project" value="UniProtKB-KW"/>
</dbReference>
<dbReference type="HAMAP" id="MF_01333_B">
    <property type="entry name" value="Ribosomal_uL5_B"/>
    <property type="match status" value="1"/>
</dbReference>
<evidence type="ECO:0000259" key="5">
    <source>
        <dbReference type="Pfam" id="PF00673"/>
    </source>
</evidence>
<feature type="domain" description="Large ribosomal subunit protein uL5 C-terminal" evidence="5">
    <location>
        <begin position="81"/>
        <end position="174"/>
    </location>
</feature>
<organism evidence="6">
    <name type="scientific">marine metagenome</name>
    <dbReference type="NCBI Taxonomy" id="408172"/>
    <lineage>
        <taxon>unclassified sequences</taxon>
        <taxon>metagenomes</taxon>
        <taxon>ecological metagenomes</taxon>
    </lineage>
</organism>
<dbReference type="AlphaFoldDB" id="A0A381QI22"/>
<dbReference type="InterPro" id="IPR031310">
    <property type="entry name" value="Ribosomal_uL5_N"/>
</dbReference>
<reference evidence="6" key="1">
    <citation type="submission" date="2018-05" db="EMBL/GenBank/DDBJ databases">
        <authorList>
            <person name="Lanie J.A."/>
            <person name="Ng W.-L."/>
            <person name="Kazmierczak K.M."/>
            <person name="Andrzejewski T.M."/>
            <person name="Davidsen T.M."/>
            <person name="Wayne K.J."/>
            <person name="Tettelin H."/>
            <person name="Glass J.I."/>
            <person name="Rusch D."/>
            <person name="Podicherti R."/>
            <person name="Tsui H.-C.T."/>
            <person name="Winkler M.E."/>
        </authorList>
    </citation>
    <scope>NUCLEOTIDE SEQUENCE</scope>
</reference>
<evidence type="ECO:0000313" key="6">
    <source>
        <dbReference type="EMBL" id="SUZ78524.1"/>
    </source>
</evidence>
<dbReference type="GO" id="GO:0005840">
    <property type="term" value="C:ribosome"/>
    <property type="evidence" value="ECO:0007669"/>
    <property type="project" value="UniProtKB-KW"/>
</dbReference>
<evidence type="ECO:0000259" key="4">
    <source>
        <dbReference type="Pfam" id="PF00281"/>
    </source>
</evidence>
<dbReference type="InterPro" id="IPR020930">
    <property type="entry name" value="Ribosomal_uL5_bac-type"/>
</dbReference>
<keyword evidence="3" id="KW-0687">Ribonucleoprotein</keyword>
<dbReference type="PIRSF" id="PIRSF002161">
    <property type="entry name" value="Ribosomal_L5"/>
    <property type="match status" value="1"/>
</dbReference>
<dbReference type="Pfam" id="PF00673">
    <property type="entry name" value="Ribosomal_L5_C"/>
    <property type="match status" value="1"/>
</dbReference>
<dbReference type="InterPro" id="IPR020929">
    <property type="entry name" value="Ribosomal_uL5_CS"/>
</dbReference>
<dbReference type="InterPro" id="IPR031309">
    <property type="entry name" value="Ribosomal_uL5_C"/>
</dbReference>
<dbReference type="GO" id="GO:0003735">
    <property type="term" value="F:structural constituent of ribosome"/>
    <property type="evidence" value="ECO:0007669"/>
    <property type="project" value="InterPro"/>
</dbReference>
<dbReference type="Gene3D" id="3.30.1440.10">
    <property type="match status" value="1"/>
</dbReference>
<dbReference type="InterPro" id="IPR022803">
    <property type="entry name" value="Ribosomal_uL5_dom_sf"/>
</dbReference>
<proteinExistence type="inferred from homology"/>
<evidence type="ECO:0000256" key="3">
    <source>
        <dbReference type="ARBA" id="ARBA00023274"/>
    </source>
</evidence>
<dbReference type="FunFam" id="3.30.1440.10:FF:000001">
    <property type="entry name" value="50S ribosomal protein L5"/>
    <property type="match status" value="1"/>
</dbReference>
<protein>
    <recommendedName>
        <fullName evidence="7">50S ribosomal protein L5</fullName>
    </recommendedName>
</protein>
<dbReference type="GO" id="GO:0006412">
    <property type="term" value="P:translation"/>
    <property type="evidence" value="ECO:0007669"/>
    <property type="project" value="InterPro"/>
</dbReference>
<dbReference type="SUPFAM" id="SSF55282">
    <property type="entry name" value="RL5-like"/>
    <property type="match status" value="1"/>
</dbReference>
<dbReference type="NCBIfam" id="NF000585">
    <property type="entry name" value="PRK00010.1"/>
    <property type="match status" value="1"/>
</dbReference>
<keyword evidence="2" id="KW-0689">Ribosomal protein</keyword>